<comment type="similarity">
    <text evidence="1">Belongs to the universal ribosomal protein uL15 family.</text>
</comment>
<dbReference type="PANTHER" id="PTHR12934:SF11">
    <property type="entry name" value="LARGE RIBOSOMAL SUBUNIT PROTEIN UL15M"/>
    <property type="match status" value="1"/>
</dbReference>
<name>A0A7S3EJ66_9RHOD</name>
<dbReference type="InterPro" id="IPR021131">
    <property type="entry name" value="Ribosomal_uL15/eL18"/>
</dbReference>
<sequence>MRAFNLNQIQWLIDTGKLNPNEKITMKKLFDMKQWTPVVNRYPGGMKLTAKGREYFSAKIDIEVPMASYQAAEAVLANGGKLTLVYYSKHGLKVHLRPDRWTKQNLPVPKPAEPKDAYKFFYTERDENGRAFRYIDRAEDVLYVHPRIALHRTLFRKSVSDRLKGVMREGEEDFLDRLKRAEEQWKLVAEEREKRRIEEIVERQKAVESEEVPQFGVNLDAEREMIQAKAQQVEEELDAEGIKKIDIKVEKKAVRKSKSKDSKVEDASTAETIIANPEATDKGMADVPVDEQKSPKSDMNLPGVTAEPVDDVGRTSKKAPSNRDPKATTASSPRNPSSEDPAE</sequence>
<feature type="region of interest" description="Disordered" evidence="5">
    <location>
        <begin position="254"/>
        <end position="343"/>
    </location>
</feature>
<feature type="coiled-coil region" evidence="4">
    <location>
        <begin position="187"/>
        <end position="236"/>
    </location>
</feature>
<dbReference type="EMBL" id="HBHW01033785">
    <property type="protein sequence ID" value="CAE0058009.1"/>
    <property type="molecule type" value="Transcribed_RNA"/>
</dbReference>
<dbReference type="InterPro" id="IPR005749">
    <property type="entry name" value="Ribosomal_uL15_bac-type"/>
</dbReference>
<evidence type="ECO:0000256" key="2">
    <source>
        <dbReference type="ARBA" id="ARBA00022980"/>
    </source>
</evidence>
<evidence type="ECO:0000313" key="7">
    <source>
        <dbReference type="EMBL" id="CAE0058009.1"/>
    </source>
</evidence>
<dbReference type="AlphaFoldDB" id="A0A7S3EJ66"/>
<feature type="compositionally biased region" description="Basic and acidic residues" evidence="5">
    <location>
        <begin position="279"/>
        <end position="296"/>
    </location>
</feature>
<keyword evidence="2" id="KW-0689">Ribosomal protein</keyword>
<organism evidence="7">
    <name type="scientific">Rhodosorus marinus</name>
    <dbReference type="NCBI Taxonomy" id="101924"/>
    <lineage>
        <taxon>Eukaryota</taxon>
        <taxon>Rhodophyta</taxon>
        <taxon>Stylonematophyceae</taxon>
        <taxon>Stylonematales</taxon>
        <taxon>Stylonemataceae</taxon>
        <taxon>Rhodosorus</taxon>
    </lineage>
</organism>
<protein>
    <recommendedName>
        <fullName evidence="6">Large ribosomal subunit protein uL15/eL18 domain-containing protein</fullName>
    </recommendedName>
</protein>
<dbReference type="SUPFAM" id="SSF52080">
    <property type="entry name" value="Ribosomal proteins L15p and L18e"/>
    <property type="match status" value="1"/>
</dbReference>
<reference evidence="7" key="1">
    <citation type="submission" date="2021-01" db="EMBL/GenBank/DDBJ databases">
        <authorList>
            <person name="Corre E."/>
            <person name="Pelletier E."/>
            <person name="Niang G."/>
            <person name="Scheremetjew M."/>
            <person name="Finn R."/>
            <person name="Kale V."/>
            <person name="Holt S."/>
            <person name="Cochrane G."/>
            <person name="Meng A."/>
            <person name="Brown T."/>
            <person name="Cohen L."/>
        </authorList>
    </citation>
    <scope>NUCLEOTIDE SEQUENCE</scope>
    <source>
        <strain evidence="7">CCMP 769</strain>
    </source>
</reference>
<dbReference type="InterPro" id="IPR036227">
    <property type="entry name" value="Ribosomal_uL15/eL18_sf"/>
</dbReference>
<evidence type="ECO:0000256" key="3">
    <source>
        <dbReference type="ARBA" id="ARBA00023274"/>
    </source>
</evidence>
<dbReference type="GO" id="GO:0003735">
    <property type="term" value="F:structural constituent of ribosome"/>
    <property type="evidence" value="ECO:0007669"/>
    <property type="project" value="InterPro"/>
</dbReference>
<proteinExistence type="inferred from homology"/>
<dbReference type="Gene3D" id="3.100.10.10">
    <property type="match status" value="1"/>
</dbReference>
<keyword evidence="3" id="KW-0687">Ribonucleoprotein</keyword>
<dbReference type="GO" id="GO:0006412">
    <property type="term" value="P:translation"/>
    <property type="evidence" value="ECO:0007669"/>
    <property type="project" value="InterPro"/>
</dbReference>
<accession>A0A7S3EJ66</accession>
<dbReference type="GO" id="GO:0005762">
    <property type="term" value="C:mitochondrial large ribosomal subunit"/>
    <property type="evidence" value="ECO:0007669"/>
    <property type="project" value="TreeGrafter"/>
</dbReference>
<dbReference type="Pfam" id="PF00828">
    <property type="entry name" value="Ribosomal_L27A"/>
    <property type="match status" value="1"/>
</dbReference>
<evidence type="ECO:0000259" key="6">
    <source>
        <dbReference type="Pfam" id="PF00828"/>
    </source>
</evidence>
<gene>
    <name evidence="7" type="ORF">RMAR00112_LOCUS26063</name>
</gene>
<evidence type="ECO:0000256" key="1">
    <source>
        <dbReference type="ARBA" id="ARBA00007320"/>
    </source>
</evidence>
<feature type="compositionally biased region" description="Polar residues" evidence="5">
    <location>
        <begin position="328"/>
        <end position="343"/>
    </location>
</feature>
<feature type="domain" description="Large ribosomal subunit protein uL15/eL18" evidence="6">
    <location>
        <begin position="4"/>
        <end position="82"/>
    </location>
</feature>
<dbReference type="PANTHER" id="PTHR12934">
    <property type="entry name" value="50S RIBOSOMAL PROTEIN L15"/>
    <property type="match status" value="1"/>
</dbReference>
<evidence type="ECO:0000256" key="5">
    <source>
        <dbReference type="SAM" id="MobiDB-lite"/>
    </source>
</evidence>
<keyword evidence="4" id="KW-0175">Coiled coil</keyword>
<evidence type="ECO:0000256" key="4">
    <source>
        <dbReference type="SAM" id="Coils"/>
    </source>
</evidence>